<dbReference type="EMBL" id="MOXJ01000003">
    <property type="protein sequence ID" value="PDO11302.1"/>
    <property type="molecule type" value="Genomic_DNA"/>
</dbReference>
<reference evidence="4 5" key="1">
    <citation type="submission" date="2016-12" db="EMBL/GenBank/DDBJ databases">
        <title>Candidatus Reconcilibacillus cellulovorans genome.</title>
        <authorList>
            <person name="Kolinko S."/>
            <person name="Wu Y.-W."/>
            <person name="Tachea F."/>
            <person name="Denzel E."/>
            <person name="Hiras J."/>
            <person name="Baecker N."/>
            <person name="Chan L.J."/>
            <person name="Eichorst S.A."/>
            <person name="Frey D."/>
            <person name="Adams P.D."/>
            <person name="Pray T."/>
            <person name="Tanjore D."/>
            <person name="Petzold C.J."/>
            <person name="Gladden J.M."/>
            <person name="Simmons B.A."/>
            <person name="Singer S.W."/>
        </authorList>
    </citation>
    <scope>NUCLEOTIDE SEQUENCE [LARGE SCALE GENOMIC DNA]</scope>
    <source>
        <strain evidence="4">JTherm</strain>
    </source>
</reference>
<organism evidence="4 5">
    <name type="scientific">Candidatus Reconcilbacillus cellulovorans</name>
    <dbReference type="NCBI Taxonomy" id="1906605"/>
    <lineage>
        <taxon>Bacteria</taxon>
        <taxon>Bacillati</taxon>
        <taxon>Bacillota</taxon>
        <taxon>Bacilli</taxon>
        <taxon>Bacillales</taxon>
        <taxon>Paenibacillaceae</taxon>
        <taxon>Candidatus Reconcilbacillus</taxon>
    </lineage>
</organism>
<dbReference type="CDD" id="cd02440">
    <property type="entry name" value="AdoMet_MTases"/>
    <property type="match status" value="1"/>
</dbReference>
<dbReference type="SUPFAM" id="SSF53335">
    <property type="entry name" value="S-adenosyl-L-methionine-dependent methyltransferases"/>
    <property type="match status" value="1"/>
</dbReference>
<evidence type="ECO:0000259" key="3">
    <source>
        <dbReference type="Pfam" id="PF05175"/>
    </source>
</evidence>
<name>A0A2A6E303_9BACL</name>
<evidence type="ECO:0000256" key="2">
    <source>
        <dbReference type="ARBA" id="ARBA00022679"/>
    </source>
</evidence>
<dbReference type="PANTHER" id="PTHR47816">
    <property type="entry name" value="RIBOSOMAL RNA SMALL SUBUNIT METHYLTRANSFERASE C"/>
    <property type="match status" value="1"/>
</dbReference>
<keyword evidence="2 4" id="KW-0808">Transferase</keyword>
<dbReference type="Proteomes" id="UP000243688">
    <property type="component" value="Unassembled WGS sequence"/>
</dbReference>
<comment type="caution">
    <text evidence="4">The sequence shown here is derived from an EMBL/GenBank/DDBJ whole genome shotgun (WGS) entry which is preliminary data.</text>
</comment>
<dbReference type="Gene3D" id="3.40.50.150">
    <property type="entry name" value="Vaccinia Virus protein VP39"/>
    <property type="match status" value="1"/>
</dbReference>
<dbReference type="Pfam" id="PF05175">
    <property type="entry name" value="MTS"/>
    <property type="match status" value="1"/>
</dbReference>
<evidence type="ECO:0000313" key="4">
    <source>
        <dbReference type="EMBL" id="PDO11302.1"/>
    </source>
</evidence>
<evidence type="ECO:0000313" key="5">
    <source>
        <dbReference type="Proteomes" id="UP000243688"/>
    </source>
</evidence>
<keyword evidence="1 4" id="KW-0489">Methyltransferase</keyword>
<protein>
    <submittedName>
        <fullName evidence="4">16S rRNA methyltransferase</fullName>
    </submittedName>
</protein>
<dbReference type="GO" id="GO:0032259">
    <property type="term" value="P:methylation"/>
    <property type="evidence" value="ECO:0007669"/>
    <property type="project" value="UniProtKB-KW"/>
</dbReference>
<dbReference type="InterPro" id="IPR029063">
    <property type="entry name" value="SAM-dependent_MTases_sf"/>
</dbReference>
<dbReference type="AlphaFoldDB" id="A0A2A6E303"/>
<evidence type="ECO:0000256" key="1">
    <source>
        <dbReference type="ARBA" id="ARBA00022603"/>
    </source>
</evidence>
<proteinExistence type="predicted"/>
<dbReference type="InterPro" id="IPR046977">
    <property type="entry name" value="RsmC/RlmG"/>
</dbReference>
<dbReference type="PANTHER" id="PTHR47816:SF4">
    <property type="entry name" value="RIBOSOMAL RNA SMALL SUBUNIT METHYLTRANSFERASE C"/>
    <property type="match status" value="1"/>
</dbReference>
<gene>
    <name evidence="4" type="ORF">BLM47_02185</name>
</gene>
<dbReference type="InterPro" id="IPR007848">
    <property type="entry name" value="Small_mtfrase_dom"/>
</dbReference>
<accession>A0A2A6E303</accession>
<sequence length="200" mass="21636">MGEHYFTRNPTAKSDVRFLTTNVRGLTLAFRTDAGVFSRSGLDFGTRLLIECMHIPAHARVLDVGCGYGPIGIAAAKLEPTARVTMIDVNERAVALAAFNASQNGVPGIRVLAGDGFAPVLGEAFDVILTNPPVRAGKAVVYRLFEQAARHLAPGGAFWVVMRKQQGALSAFEKLKELFPDADVVNRRKGYYVFRASGRA</sequence>
<feature type="domain" description="Methyltransferase small" evidence="3">
    <location>
        <begin position="28"/>
        <end position="194"/>
    </location>
</feature>
<dbReference type="GO" id="GO:0008757">
    <property type="term" value="F:S-adenosylmethionine-dependent methyltransferase activity"/>
    <property type="evidence" value="ECO:0007669"/>
    <property type="project" value="InterPro"/>
</dbReference>